<dbReference type="Pfam" id="PF04357">
    <property type="entry name" value="TamB"/>
    <property type="match status" value="1"/>
</dbReference>
<evidence type="ECO:0000256" key="3">
    <source>
        <dbReference type="ARBA" id="ARBA00022989"/>
    </source>
</evidence>
<evidence type="ECO:0000256" key="4">
    <source>
        <dbReference type="ARBA" id="ARBA00023136"/>
    </source>
</evidence>
<keyword evidence="2 5" id="KW-0812">Transmembrane</keyword>
<dbReference type="EMBL" id="MTPU01000024">
    <property type="protein sequence ID" value="OPH10356.1"/>
    <property type="molecule type" value="Genomic_DNA"/>
</dbReference>
<accession>A0A9Q5QY48</accession>
<keyword evidence="3 5" id="KW-1133">Transmembrane helix</keyword>
<evidence type="ECO:0000313" key="8">
    <source>
        <dbReference type="Proteomes" id="UP000190056"/>
    </source>
</evidence>
<proteinExistence type="predicted"/>
<gene>
    <name evidence="7" type="ORF">CENA302_05320</name>
</gene>
<feature type="transmembrane region" description="Helical" evidence="5">
    <location>
        <begin position="21"/>
        <end position="44"/>
    </location>
</feature>
<sequence>MSKSSPPSFPQSPSQTLWWLFLTRGSIALGGSVLILLMGGMWWVRGFIQKELSPLAQKSLTSTLNRPVDLGAVKGFSLTGVEFAASSIPPTPTDPDRITIQAVDVSFNPWDLVVNRQIKLDVTLINPDIYIEQDNQQRWITTTIAPPGEPGIIKTDLSKLSVRNARLVLVPNQKPESAGSNVRLPVPVTFLGLYGRVQLFTNNQTNSSQNNIERIKFDLTGKNQSGGDISLEGNIDTKSTVSGDVNLKTKELYIADIVGLVPAALSVKSGKINSDLKIQLTPEDPILVYGNASLEGISWQLPQTPQMFSNTQGNIKFQGTGIEIDNLVSNYGKIPLVAKGSIDQKRGFNLTGAVNAVSASQALETLKIKSPVPISGVLKADLQFLGDISQPVLLGQISNVKNAQIDRLDFERVSGKFELTTRTPQIAFKDIQVVSSLGGELTGAGKITLGQIPEVSMNLNAKNLDGDALSRVYSQRNNADFQIGKLSATANISGKASNLQTWLKWQAPQATYPLTGETVINPNNSIDFPNVTVNINGNIIQASGNYNRQKWQAIAQANNIKLANLESLLKNQPENNLDTINLTDAELNGKLIVSGTSEDLKITNIRPEQLNVNIAGGTIGLSGVELNNNKFTAHLVTENLRVAKIIKQSPPILNYPLEGKLTIVGDTENINLKTLNASGKAKLQIDNGRINLQEIRVSDGNYQAKVAITNVPIQKLASMPPELKGGLGGQLNITGSLENLQPENIQINGVAGINIAGGKITASGIKISKGAYQAIVSGYGVKLNRINKQLSGEIGGKLQLAGILGSAKLADVRAAGEIEFNPIRGGLNSPIVAGIYWSGQQLNIAQLKGSNFHAQGYILANAQQPGMPELGEIKISLQAQDYDFQQLPFSVPLKLRGKADFQGEITGKITTPNVVGRLGLKNLQVEKFSFEPLLDGKINLVQGQDLTLDLSGKTDKLAANLKTNNINNPSGRFLFKLQQMSVEGNLQGEKLAIEANNLPLEKLNFNLPDNPIIGKGSIAGLLTGNLQINYRNLASRGNIEIIKPQLARIKGDLFKTEFDYNTNNQRTTITNGEFVSGESRYLFDGSFQQTRQGPELQSKITISQSKIQNLLTLAQIFELRDLGRGFRLPKYGVAADLKTNSLGKVNLSLEERIQKLDKVDEIIAAENKNRSDSQPVPDLKDIKGTFGGDIDVNLSAKTGLALKFQLAGENFTWGRPTEPDRFYKVEKILAKGNLERGILSLQPLRIQEENQILSFTGNIGGATQSGKLTVNNLSTKLLNRFVKLPVGINGNINVDAAIAGSLANPQTRGELTITEAQLNQKPIESANASFSYTDGRLRFDSKILASGREPVEINGNIPYKLPFASVVPNSDITLDMKVKNEGLGLLNLFTDQVSFENGEGEVNLAIRGTQRKPIVKGIASLRNATFLVPNLVDKLTGVSGQAEFDFDRVSLNNVQGLFSKGKIEVAGEIPIFTSKNIQINNPLSVKLEQLLLNIKGLYKGNASGNLVITGSALQPLIGGDIALSNGRVLLTESQTANSSQTEDRIGDPPYQNNLLPLLPIPTKQVKPINQNNSGSMRFQNLQITLGQGMQIASPPLFNFLSTGKLNINGELNNLIPTGSIRLFRGGVNLFTTQFNLIRNYEHTATFREFRPRIPELDVKLFAKVLDGIKTTDLTREISTGLSKLETIRVEARVKGYADQLNDNLEMKSIPSRSQTEIITLLGGLGSEFVDNQTRGDTTFGLINIAGSAVANYLQMGFNFIRDAIGLSELRVFPTVLSQKPQSNRTNSSFINSTVELALEAGMDIFDKFSFSTIKIITTQDPLQWGFNYRLDDSLRLRGSSNFTDDTRGVIEFERRF</sequence>
<organism evidence="7 8">
    <name type="scientific">Cylindrospermopsis raciborskii CENA302</name>
    <dbReference type="NCBI Taxonomy" id="1170768"/>
    <lineage>
        <taxon>Bacteria</taxon>
        <taxon>Bacillati</taxon>
        <taxon>Cyanobacteriota</taxon>
        <taxon>Cyanophyceae</taxon>
        <taxon>Nostocales</taxon>
        <taxon>Aphanizomenonaceae</taxon>
        <taxon>Cylindrospermopsis</taxon>
    </lineage>
</organism>
<evidence type="ECO:0000256" key="5">
    <source>
        <dbReference type="SAM" id="Phobius"/>
    </source>
</evidence>
<dbReference type="GO" id="GO:0009306">
    <property type="term" value="P:protein secretion"/>
    <property type="evidence" value="ECO:0007669"/>
    <property type="project" value="InterPro"/>
</dbReference>
<dbReference type="InterPro" id="IPR007452">
    <property type="entry name" value="TamB_C"/>
</dbReference>
<evidence type="ECO:0000256" key="1">
    <source>
        <dbReference type="ARBA" id="ARBA00004167"/>
    </source>
</evidence>
<evidence type="ECO:0000256" key="2">
    <source>
        <dbReference type="ARBA" id="ARBA00022692"/>
    </source>
</evidence>
<evidence type="ECO:0000313" key="7">
    <source>
        <dbReference type="EMBL" id="OPH10356.1"/>
    </source>
</evidence>
<protein>
    <recommendedName>
        <fullName evidence="6">Translocation and assembly module TamB C-terminal domain-containing protein</fullName>
    </recommendedName>
</protein>
<evidence type="ECO:0000259" key="6">
    <source>
        <dbReference type="Pfam" id="PF04357"/>
    </source>
</evidence>
<comment type="subcellular location">
    <subcellularLocation>
        <location evidence="1">Membrane</location>
        <topology evidence="1">Single-pass membrane protein</topology>
    </subcellularLocation>
</comment>
<dbReference type="PANTHER" id="PTHR34457">
    <property type="entry name" value="EMBRYO DEFECTIVE 2410"/>
    <property type="match status" value="1"/>
</dbReference>
<dbReference type="GO" id="GO:0005886">
    <property type="term" value="C:plasma membrane"/>
    <property type="evidence" value="ECO:0007669"/>
    <property type="project" value="InterPro"/>
</dbReference>
<dbReference type="PANTHER" id="PTHR34457:SF3">
    <property type="entry name" value="PROTEIN TIC236, CHLOROPLASTIC"/>
    <property type="match status" value="1"/>
</dbReference>
<dbReference type="InterPro" id="IPR053022">
    <property type="entry name" value="Chloroplast_translocon_comp"/>
</dbReference>
<name>A0A9Q5QY48_9CYAN</name>
<keyword evidence="4 5" id="KW-0472">Membrane</keyword>
<dbReference type="Proteomes" id="UP000190056">
    <property type="component" value="Unassembled WGS sequence"/>
</dbReference>
<comment type="caution">
    <text evidence="7">The sequence shown here is derived from an EMBL/GenBank/DDBJ whole genome shotgun (WGS) entry which is preliminary data.</text>
</comment>
<feature type="domain" description="Translocation and assembly module TamB C-terminal" evidence="6">
    <location>
        <begin position="1458"/>
        <end position="1856"/>
    </location>
</feature>
<dbReference type="RefSeq" id="WP_071251320.1">
    <property type="nucleotide sequence ID" value="NZ_MTPU01000024.1"/>
</dbReference>
<reference evidence="7 8" key="1">
    <citation type="submission" date="2017-01" db="EMBL/GenBank/DDBJ databases">
        <authorList>
            <person name="Abreu V.A."/>
            <person name="Popin R.V."/>
            <person name="Rigonato J."/>
            <person name="Andreote A.P."/>
            <person name="Schaker P.C."/>
            <person name="Hoff-Risseti C."/>
            <person name="Alvarenga D.O."/>
            <person name="Varani A.M."/>
            <person name="Fiore M.F."/>
        </authorList>
    </citation>
    <scope>NUCLEOTIDE SEQUENCE [LARGE SCALE GENOMIC DNA]</scope>
    <source>
        <strain evidence="7 8">CENA302</strain>
    </source>
</reference>